<dbReference type="HOGENOM" id="CLU_149260_1_0_6"/>
<dbReference type="PATRIC" id="fig|80854.5.peg.2779"/>
<organism evidence="1 2">
    <name type="scientific">Moritella viscosa</name>
    <dbReference type="NCBI Taxonomy" id="80854"/>
    <lineage>
        <taxon>Bacteria</taxon>
        <taxon>Pseudomonadati</taxon>
        <taxon>Pseudomonadota</taxon>
        <taxon>Gammaproteobacteria</taxon>
        <taxon>Alteromonadales</taxon>
        <taxon>Moritellaceae</taxon>
        <taxon>Moritella</taxon>
    </lineage>
</organism>
<dbReference type="KEGG" id="mvs:MVIS_2611"/>
<accession>A0A090K9Q6</accession>
<name>A0A090K9Q6_9GAMM</name>
<protein>
    <submittedName>
        <fullName evidence="1">Hypothetical membrane protein</fullName>
    </submittedName>
</protein>
<dbReference type="OrthoDB" id="1093031at2"/>
<gene>
    <name evidence="1" type="ORF">NVI5450_3539</name>
</gene>
<reference evidence="1 2" key="1">
    <citation type="submission" date="2016-11" db="EMBL/GenBank/DDBJ databases">
        <authorList>
            <person name="Jaros S."/>
            <person name="Januszkiewicz K."/>
            <person name="Wedrychowicz H."/>
        </authorList>
    </citation>
    <scope>NUCLEOTIDE SEQUENCE [LARGE SCALE GENOMIC DNA]</scope>
    <source>
        <strain evidence="1">NVI 5450</strain>
    </source>
</reference>
<proteinExistence type="predicted"/>
<dbReference type="Proteomes" id="UP000183794">
    <property type="component" value="Unassembled WGS sequence"/>
</dbReference>
<dbReference type="EMBL" id="FPLD01000100">
    <property type="protein sequence ID" value="SGZ10118.1"/>
    <property type="molecule type" value="Genomic_DNA"/>
</dbReference>
<dbReference type="AlphaFoldDB" id="A0A090K9Q6"/>
<evidence type="ECO:0000313" key="1">
    <source>
        <dbReference type="EMBL" id="SGZ10118.1"/>
    </source>
</evidence>
<sequence length="130" mass="14572">MNKFKILSTFTSLLCFYLFYLLFFSAHSFLNDLGVEGTEAAYFISRRAAILMLGISVLMFFGRNIPNSQARQAICLSIGVTMLGLAFSGMYELNRGFVGHDIIGAIVIESILCISFFYIWLSGRLKAQNI</sequence>
<evidence type="ECO:0000313" key="2">
    <source>
        <dbReference type="Proteomes" id="UP000183794"/>
    </source>
</evidence>
<dbReference type="RefSeq" id="WP_045110763.1">
    <property type="nucleotide sequence ID" value="NZ_CAWRBC010000028.1"/>
</dbReference>